<dbReference type="InterPro" id="IPR006297">
    <property type="entry name" value="EF-4"/>
</dbReference>
<accession>T1A5P9</accession>
<dbReference type="GO" id="GO:0005525">
    <property type="term" value="F:GTP binding"/>
    <property type="evidence" value="ECO:0007669"/>
    <property type="project" value="UniProtKB-KW"/>
</dbReference>
<name>T1A5P9_9ZZZZ</name>
<evidence type="ECO:0000256" key="3">
    <source>
        <dbReference type="ARBA" id="ARBA00022917"/>
    </source>
</evidence>
<proteinExistence type="predicted"/>
<keyword evidence="2" id="KW-0378">Hydrolase</keyword>
<dbReference type="AlphaFoldDB" id="T1A5P9"/>
<sequence>MDFLVNGDLVDAFATIVHRDVAYARGRDLVDRLQKLIPRQMFEVALQAAIGNQVIARATVKALRKNVIAKCYGGDVTRKRKLLEKQKEGKKRMKRLGKVDIPQEAFLAVLQRTPDD</sequence>
<feature type="domain" description="GTP-binding protein LepA C-terminal" evidence="5">
    <location>
        <begin position="5"/>
        <end position="111"/>
    </location>
</feature>
<dbReference type="PANTHER" id="PTHR43512">
    <property type="entry name" value="TRANSLATION FACTOR GUF1-RELATED"/>
    <property type="match status" value="1"/>
</dbReference>
<reference evidence="6" key="1">
    <citation type="submission" date="2013-08" db="EMBL/GenBank/DDBJ databases">
        <authorList>
            <person name="Mendez C."/>
            <person name="Richter M."/>
            <person name="Ferrer M."/>
            <person name="Sanchez J."/>
        </authorList>
    </citation>
    <scope>NUCLEOTIDE SEQUENCE</scope>
</reference>
<keyword evidence="4" id="KW-0342">GTP-binding</keyword>
<dbReference type="Pfam" id="PF06421">
    <property type="entry name" value="LepA_C"/>
    <property type="match status" value="1"/>
</dbReference>
<keyword evidence="1" id="KW-0547">Nucleotide-binding</keyword>
<evidence type="ECO:0000256" key="4">
    <source>
        <dbReference type="ARBA" id="ARBA00023134"/>
    </source>
</evidence>
<dbReference type="Gene3D" id="3.30.70.2570">
    <property type="entry name" value="Elongation factor 4, C-terminal domain"/>
    <property type="match status" value="1"/>
</dbReference>
<dbReference type="InterPro" id="IPR038363">
    <property type="entry name" value="LepA_C_sf"/>
</dbReference>
<dbReference type="GO" id="GO:0045727">
    <property type="term" value="P:positive regulation of translation"/>
    <property type="evidence" value="ECO:0007669"/>
    <property type="project" value="TreeGrafter"/>
</dbReference>
<comment type="caution">
    <text evidence="6">The sequence shown here is derived from an EMBL/GenBank/DDBJ whole genome shotgun (WGS) entry which is preliminary data.</text>
</comment>
<dbReference type="GO" id="GO:0043022">
    <property type="term" value="F:ribosome binding"/>
    <property type="evidence" value="ECO:0007669"/>
    <property type="project" value="TreeGrafter"/>
</dbReference>
<dbReference type="GO" id="GO:0016787">
    <property type="term" value="F:hydrolase activity"/>
    <property type="evidence" value="ECO:0007669"/>
    <property type="project" value="UniProtKB-KW"/>
</dbReference>
<dbReference type="EMBL" id="AUZZ01004705">
    <property type="protein sequence ID" value="EQD52228.1"/>
    <property type="molecule type" value="Genomic_DNA"/>
</dbReference>
<evidence type="ECO:0000256" key="1">
    <source>
        <dbReference type="ARBA" id="ARBA00022741"/>
    </source>
</evidence>
<evidence type="ECO:0000256" key="2">
    <source>
        <dbReference type="ARBA" id="ARBA00022801"/>
    </source>
</evidence>
<protein>
    <submittedName>
        <fullName evidence="6">GTP-binding protein LepA</fullName>
    </submittedName>
</protein>
<dbReference type="PANTHER" id="PTHR43512:SF4">
    <property type="entry name" value="TRANSLATION FACTOR GUF1 HOMOLOG, CHLOROPLASTIC"/>
    <property type="match status" value="1"/>
</dbReference>
<dbReference type="InterPro" id="IPR013842">
    <property type="entry name" value="LepA_CTD"/>
</dbReference>
<evidence type="ECO:0000259" key="5">
    <source>
        <dbReference type="Pfam" id="PF06421"/>
    </source>
</evidence>
<dbReference type="FunFam" id="3.30.70.2570:FF:000001">
    <property type="entry name" value="Translation factor GUF1, mitochondrial"/>
    <property type="match status" value="1"/>
</dbReference>
<gene>
    <name evidence="6" type="ORF">B2A_06629</name>
</gene>
<evidence type="ECO:0000313" key="6">
    <source>
        <dbReference type="EMBL" id="EQD52228.1"/>
    </source>
</evidence>
<keyword evidence="3" id="KW-0648">Protein biosynthesis</keyword>
<organism evidence="6">
    <name type="scientific">mine drainage metagenome</name>
    <dbReference type="NCBI Taxonomy" id="410659"/>
    <lineage>
        <taxon>unclassified sequences</taxon>
        <taxon>metagenomes</taxon>
        <taxon>ecological metagenomes</taxon>
    </lineage>
</organism>
<dbReference type="GO" id="GO:0006412">
    <property type="term" value="P:translation"/>
    <property type="evidence" value="ECO:0007669"/>
    <property type="project" value="UniProtKB-KW"/>
</dbReference>
<reference evidence="6" key="2">
    <citation type="journal article" date="2014" name="ISME J.">
        <title>Microbial stratification in low pH oxic and suboxic macroscopic growths along an acid mine drainage.</title>
        <authorList>
            <person name="Mendez-Garcia C."/>
            <person name="Mesa V."/>
            <person name="Sprenger R.R."/>
            <person name="Richter M."/>
            <person name="Diez M.S."/>
            <person name="Solano J."/>
            <person name="Bargiela R."/>
            <person name="Golyshina O.V."/>
            <person name="Manteca A."/>
            <person name="Ramos J.L."/>
            <person name="Gallego J.R."/>
            <person name="Llorente I."/>
            <person name="Martins Dos Santos V.A."/>
            <person name="Jensen O.N."/>
            <person name="Pelaez A.I."/>
            <person name="Sanchez J."/>
            <person name="Ferrer M."/>
        </authorList>
    </citation>
    <scope>NUCLEOTIDE SEQUENCE</scope>
</reference>